<feature type="region of interest" description="Disordered" evidence="2">
    <location>
        <begin position="191"/>
        <end position="238"/>
    </location>
</feature>
<comment type="similarity">
    <text evidence="1">Belongs to the sprouty family.</text>
</comment>
<name>A0A8J2ECP6_COTCN</name>
<dbReference type="Pfam" id="PF05210">
    <property type="entry name" value="Sprouty"/>
    <property type="match status" value="1"/>
</dbReference>
<feature type="compositionally biased region" description="Low complexity" evidence="2">
    <location>
        <begin position="109"/>
        <end position="126"/>
    </location>
</feature>
<dbReference type="GO" id="GO:0046580">
    <property type="term" value="P:negative regulation of Ras protein signal transduction"/>
    <property type="evidence" value="ECO:0007669"/>
    <property type="project" value="TreeGrafter"/>
</dbReference>
<protein>
    <submittedName>
        <fullName evidence="3">Similar to sty: Protein sprouty (Drosophila melanogaster)</fullName>
    </submittedName>
</protein>
<evidence type="ECO:0000313" key="4">
    <source>
        <dbReference type="Proteomes" id="UP000786811"/>
    </source>
</evidence>
<feature type="compositionally biased region" description="Polar residues" evidence="2">
    <location>
        <begin position="127"/>
        <end position="148"/>
    </location>
</feature>
<dbReference type="EMBL" id="CAJNRD030001116">
    <property type="protein sequence ID" value="CAG5075540.1"/>
    <property type="molecule type" value="Genomic_DNA"/>
</dbReference>
<keyword evidence="4" id="KW-1185">Reference proteome</keyword>
<dbReference type="Proteomes" id="UP000786811">
    <property type="component" value="Unassembled WGS sequence"/>
</dbReference>
<dbReference type="GO" id="GO:0048513">
    <property type="term" value="P:animal organ development"/>
    <property type="evidence" value="ECO:0007669"/>
    <property type="project" value="TreeGrafter"/>
</dbReference>
<dbReference type="PROSITE" id="PS51227">
    <property type="entry name" value="SPR"/>
    <property type="match status" value="1"/>
</dbReference>
<feature type="region of interest" description="Disordered" evidence="2">
    <location>
        <begin position="36"/>
        <end position="85"/>
    </location>
</feature>
<reference evidence="3" key="1">
    <citation type="submission" date="2021-04" db="EMBL/GenBank/DDBJ databases">
        <authorList>
            <person name="Chebbi M.A.C M."/>
        </authorList>
    </citation>
    <scope>NUCLEOTIDE SEQUENCE</scope>
</reference>
<evidence type="ECO:0000256" key="2">
    <source>
        <dbReference type="SAM" id="MobiDB-lite"/>
    </source>
</evidence>
<organism evidence="3 4">
    <name type="scientific">Cotesia congregata</name>
    <name type="common">Parasitoid wasp</name>
    <name type="synonym">Apanteles congregatus</name>
    <dbReference type="NCBI Taxonomy" id="51543"/>
    <lineage>
        <taxon>Eukaryota</taxon>
        <taxon>Metazoa</taxon>
        <taxon>Ecdysozoa</taxon>
        <taxon>Arthropoda</taxon>
        <taxon>Hexapoda</taxon>
        <taxon>Insecta</taxon>
        <taxon>Pterygota</taxon>
        <taxon>Neoptera</taxon>
        <taxon>Endopterygota</taxon>
        <taxon>Hymenoptera</taxon>
        <taxon>Apocrita</taxon>
        <taxon>Ichneumonoidea</taxon>
        <taxon>Braconidae</taxon>
        <taxon>Microgastrinae</taxon>
        <taxon>Cotesia</taxon>
    </lineage>
</organism>
<dbReference type="PANTHER" id="PTHR12365:SF7">
    <property type="entry name" value="PROTEIN SPROUTY"/>
    <property type="match status" value="1"/>
</dbReference>
<evidence type="ECO:0000313" key="3">
    <source>
        <dbReference type="EMBL" id="CAG5075540.1"/>
    </source>
</evidence>
<comment type="caution">
    <text evidence="3">The sequence shown here is derived from an EMBL/GenBank/DDBJ whole genome shotgun (WGS) entry which is preliminary data.</text>
</comment>
<feature type="compositionally biased region" description="Low complexity" evidence="2">
    <location>
        <begin position="43"/>
        <end position="52"/>
    </location>
</feature>
<feature type="region of interest" description="Disordered" evidence="2">
    <location>
        <begin position="441"/>
        <end position="462"/>
    </location>
</feature>
<sequence>MKGPGSLETALVREHNHLSLLCGDEARVTRAGHECEDTISNGTTSTPTLSALPPRPGWAVRTSTGLISSPATPPPTLSSSSVSSLFTSSSSSSTASLHGVQRSEWADCSSVLPSSSSPSSIRSTTSGVRQQISASTSGKINEQPPLVSSVSGANLSTLTVPVHTIHHTAQSTGCLPERLEVKEVQMSGQNGLLARPSSSSGSSSGSPNINPSSFNNLPTRVHGHDHTRPLPPPRLPETISTIAPLTAPLTPLSTSSSFRTNSRLQSINTAGTTTNSSDSNTQHLRNDRTLGEVTLTVPRPDVERIVNECKCESCREPPPLPSRWLCNNSCFCSAETALDYASCLCCVKGLFYHCGDANGSGDSEVGGSCADEPCSCSGSRKTARWTCLAALTMVLPCLLCYWPLKGCVTICEACYARHAAQGCKCDPMAVGRSFGGPPGTLIVSRDSRDPEKRLLDPVTPDL</sequence>
<evidence type="ECO:0000256" key="1">
    <source>
        <dbReference type="ARBA" id="ARBA00010964"/>
    </source>
</evidence>
<feature type="region of interest" description="Disordered" evidence="2">
    <location>
        <begin position="109"/>
        <end position="148"/>
    </location>
</feature>
<feature type="compositionally biased region" description="Basic and acidic residues" evidence="2">
    <location>
        <begin position="445"/>
        <end position="455"/>
    </location>
</feature>
<dbReference type="GO" id="GO:0016020">
    <property type="term" value="C:membrane"/>
    <property type="evidence" value="ECO:0007669"/>
    <property type="project" value="InterPro"/>
</dbReference>
<dbReference type="InterPro" id="IPR051192">
    <property type="entry name" value="Sprouty_domain"/>
</dbReference>
<accession>A0A8J2ECP6</accession>
<feature type="compositionally biased region" description="Polar residues" evidence="2">
    <location>
        <begin position="268"/>
        <end position="283"/>
    </location>
</feature>
<gene>
    <name evidence="3" type="ORF">HICCMSTLAB_LOCUS1694</name>
</gene>
<feature type="region of interest" description="Disordered" evidence="2">
    <location>
        <begin position="268"/>
        <end position="288"/>
    </location>
</feature>
<dbReference type="OrthoDB" id="10038884at2759"/>
<dbReference type="PANTHER" id="PTHR12365">
    <property type="entry name" value="SPROUTY"/>
    <property type="match status" value="1"/>
</dbReference>
<proteinExistence type="inferred from homology"/>
<feature type="compositionally biased region" description="Low complexity" evidence="2">
    <location>
        <begin position="196"/>
        <end position="218"/>
    </location>
</feature>
<dbReference type="AlphaFoldDB" id="A0A8J2ECP6"/>
<dbReference type="GO" id="GO:0005829">
    <property type="term" value="C:cytosol"/>
    <property type="evidence" value="ECO:0007669"/>
    <property type="project" value="TreeGrafter"/>
</dbReference>
<dbReference type="InterPro" id="IPR007875">
    <property type="entry name" value="Sprouty"/>
</dbReference>
<dbReference type="GO" id="GO:0040037">
    <property type="term" value="P:negative regulation of fibroblast growth factor receptor signaling pathway"/>
    <property type="evidence" value="ECO:0007669"/>
    <property type="project" value="TreeGrafter"/>
</dbReference>